<evidence type="ECO:0000256" key="1">
    <source>
        <dbReference type="SAM" id="Phobius"/>
    </source>
</evidence>
<accession>A0A1V4A7F3</accession>
<comment type="caution">
    <text evidence="2">The sequence shown here is derived from an EMBL/GenBank/DDBJ whole genome shotgun (WGS) entry which is preliminary data.</text>
</comment>
<reference evidence="2 3" key="1">
    <citation type="submission" date="2017-02" db="EMBL/GenBank/DDBJ databases">
        <title>Draft Genome Sequence of Streptomyces tsukubaensis F601, a Producer of the immunosuppressant tacrolimus FK506.</title>
        <authorList>
            <person name="Zong G."/>
            <person name="Zhong C."/>
            <person name="Fu J."/>
            <person name="Qin R."/>
            <person name="Cao G."/>
        </authorList>
    </citation>
    <scope>NUCLEOTIDE SEQUENCE [LARGE SCALE GENOMIC DNA]</scope>
    <source>
        <strain evidence="2 3">F601</strain>
    </source>
</reference>
<dbReference type="STRING" id="83656.B1H18_17430"/>
<name>A0A1V4A7F3_9ACTN</name>
<feature type="transmembrane region" description="Helical" evidence="1">
    <location>
        <begin position="48"/>
        <end position="69"/>
    </location>
</feature>
<feature type="transmembrane region" description="Helical" evidence="1">
    <location>
        <begin position="119"/>
        <end position="139"/>
    </location>
</feature>
<evidence type="ECO:0000313" key="3">
    <source>
        <dbReference type="Proteomes" id="UP000190539"/>
    </source>
</evidence>
<evidence type="ECO:0000313" key="2">
    <source>
        <dbReference type="EMBL" id="OON78085.1"/>
    </source>
</evidence>
<feature type="transmembrane region" description="Helical" evidence="1">
    <location>
        <begin position="175"/>
        <end position="192"/>
    </location>
</feature>
<dbReference type="PANTHER" id="PTHR37314">
    <property type="entry name" value="SLR0142 PROTEIN"/>
    <property type="match status" value="1"/>
</dbReference>
<dbReference type="PANTHER" id="PTHR37314:SF4">
    <property type="entry name" value="UPF0700 TRANSMEMBRANE PROTEIN YOAK"/>
    <property type="match status" value="1"/>
</dbReference>
<dbReference type="Proteomes" id="UP000190539">
    <property type="component" value="Unassembled WGS sequence"/>
</dbReference>
<organism evidence="2 3">
    <name type="scientific">Streptomyces tsukubensis</name>
    <dbReference type="NCBI Taxonomy" id="83656"/>
    <lineage>
        <taxon>Bacteria</taxon>
        <taxon>Bacillati</taxon>
        <taxon>Actinomycetota</taxon>
        <taxon>Actinomycetes</taxon>
        <taxon>Kitasatosporales</taxon>
        <taxon>Streptomycetaceae</taxon>
        <taxon>Streptomyces</taxon>
    </lineage>
</organism>
<protein>
    <recommendedName>
        <fullName evidence="4">DUF1275 domain-containing protein</fullName>
    </recommendedName>
</protein>
<feature type="transmembrane region" description="Helical" evidence="1">
    <location>
        <begin position="198"/>
        <end position="217"/>
    </location>
</feature>
<evidence type="ECO:0008006" key="4">
    <source>
        <dbReference type="Google" id="ProtNLM"/>
    </source>
</evidence>
<feature type="transmembrane region" description="Helical" evidence="1">
    <location>
        <begin position="15"/>
        <end position="36"/>
    </location>
</feature>
<keyword evidence="1" id="KW-1133">Transmembrane helix</keyword>
<sequence>MALLGLSFASGAVDALAIVALGGAFAGVMTGNLIFLGAAAAGESPEGVWSPAAALCGYLVGTAVATPFARRGPASRRSGPQRAHDPWPWPIVALIGVEGALLVAVASVWAVLGEDLGNPWRCVLVAALALAMGVQATAILSLGPAGAPTTFFTSTLTTLFMGLSGARRGSVDPWAAARLVCLVAGASAAVLVRDRVSGWAAVLPAALVVAVAVTMVVRPRPHRSARS</sequence>
<keyword evidence="1" id="KW-0812">Transmembrane</keyword>
<proteinExistence type="predicted"/>
<feature type="transmembrane region" description="Helical" evidence="1">
    <location>
        <begin position="89"/>
        <end position="112"/>
    </location>
</feature>
<gene>
    <name evidence="2" type="ORF">B1H18_17430</name>
</gene>
<dbReference type="AlphaFoldDB" id="A0A1V4A7F3"/>
<keyword evidence="3" id="KW-1185">Reference proteome</keyword>
<keyword evidence="1" id="KW-0472">Membrane</keyword>
<dbReference type="EMBL" id="MVFC01000013">
    <property type="protein sequence ID" value="OON78085.1"/>
    <property type="molecule type" value="Genomic_DNA"/>
</dbReference>
<dbReference type="InterPro" id="IPR010699">
    <property type="entry name" value="DUF1275"/>
</dbReference>
<dbReference type="Pfam" id="PF06912">
    <property type="entry name" value="DUF1275"/>
    <property type="match status" value="1"/>
</dbReference>